<evidence type="ECO:0000313" key="2">
    <source>
        <dbReference type="Proteomes" id="UP000573327"/>
    </source>
</evidence>
<comment type="caution">
    <text evidence="1">The sequence shown here is derived from an EMBL/GenBank/DDBJ whole genome shotgun (WGS) entry which is preliminary data.</text>
</comment>
<dbReference type="Proteomes" id="UP000573327">
    <property type="component" value="Unassembled WGS sequence"/>
</dbReference>
<proteinExistence type="predicted"/>
<gene>
    <name evidence="1" type="ORF">F4556_005687</name>
</gene>
<sequence length="124" mass="13960">MELDAAALGEQEARLDELLALLGLVWDQPADRRVEVLAARQPLYPQFHRIGHKRQLVIRALEDDRRSVVEHYPVVLRAVVADRDTNSPRWLVAVLAGAVGRRRAERDLLAAGASADALRWVRLL</sequence>
<dbReference type="AlphaFoldDB" id="A0A7W7SHH5"/>
<name>A0A7W7SHH5_9ACTN</name>
<dbReference type="RefSeq" id="WP_184921095.1">
    <property type="nucleotide sequence ID" value="NZ_JACHJR010000001.1"/>
</dbReference>
<reference evidence="1 2" key="1">
    <citation type="submission" date="2020-08" db="EMBL/GenBank/DDBJ databases">
        <title>Sequencing the genomes of 1000 actinobacteria strains.</title>
        <authorList>
            <person name="Klenk H.-P."/>
        </authorList>
    </citation>
    <scope>NUCLEOTIDE SEQUENCE [LARGE SCALE GENOMIC DNA]</scope>
    <source>
        <strain evidence="1 2">DSM 44786</strain>
    </source>
</reference>
<organism evidence="1 2">
    <name type="scientific">Kitasatospora gansuensis</name>
    <dbReference type="NCBI Taxonomy" id="258050"/>
    <lineage>
        <taxon>Bacteria</taxon>
        <taxon>Bacillati</taxon>
        <taxon>Actinomycetota</taxon>
        <taxon>Actinomycetes</taxon>
        <taxon>Kitasatosporales</taxon>
        <taxon>Streptomycetaceae</taxon>
        <taxon>Kitasatospora</taxon>
    </lineage>
</organism>
<dbReference type="EMBL" id="JACHJR010000001">
    <property type="protein sequence ID" value="MBB4950152.1"/>
    <property type="molecule type" value="Genomic_DNA"/>
</dbReference>
<accession>A0A7W7SHH5</accession>
<evidence type="ECO:0000313" key="1">
    <source>
        <dbReference type="EMBL" id="MBB4950152.1"/>
    </source>
</evidence>
<keyword evidence="2" id="KW-1185">Reference proteome</keyword>
<protein>
    <submittedName>
        <fullName evidence="1">Uncharacterized protein</fullName>
    </submittedName>
</protein>